<comment type="similarity">
    <text evidence="2">Belongs to the class-A beta-lactamase family.</text>
</comment>
<gene>
    <name evidence="6" type="primary">bla</name>
    <name evidence="6" type="ORF">ACFSC0_02485</name>
</gene>
<dbReference type="Gene3D" id="3.40.710.10">
    <property type="entry name" value="DD-peptidase/beta-lactamase superfamily"/>
    <property type="match status" value="1"/>
</dbReference>
<dbReference type="InterPro" id="IPR000871">
    <property type="entry name" value="Beta-lactam_class-A"/>
</dbReference>
<sequence>MIRRRTVLAGLAALAPGAALAAESELAALEKRSGGRLGVYAFVPGTKRALAHRPDERFAMCSSFKAVLAAAVLARVDRGEEKLDRPLALTKADMLSHAPVSEKHLPMGSITVGEACQAVVEVSDNPAANLLLKTIGGPAGFTAYTTSLGDRVTRLDRYELDLNTAIKGDPRDTTSPRAMAGTLQKIALGEALPAPFREKLVGWMVASPSGVRRLRKDLPAGWRAADKTGTGMNGSTNDIAVFWPPAGPPIVVTCYLTEAAAPLEAREAIHAEVGALVARTLAGAA</sequence>
<keyword evidence="6" id="KW-0378">Hydrolase</keyword>
<feature type="domain" description="Beta-lactamase class A catalytic" evidence="5">
    <location>
        <begin position="39"/>
        <end position="253"/>
    </location>
</feature>
<evidence type="ECO:0000256" key="4">
    <source>
        <dbReference type="SAM" id="SignalP"/>
    </source>
</evidence>
<dbReference type="SUPFAM" id="SSF56601">
    <property type="entry name" value="beta-lactamase/transpeptidase-like"/>
    <property type="match status" value="1"/>
</dbReference>
<feature type="signal peptide" evidence="4">
    <location>
        <begin position="1"/>
        <end position="21"/>
    </location>
</feature>
<dbReference type="Pfam" id="PF13354">
    <property type="entry name" value="Beta-lactamase2"/>
    <property type="match status" value="1"/>
</dbReference>
<dbReference type="PRINTS" id="PR00118">
    <property type="entry name" value="BLACTAMASEA"/>
</dbReference>
<comment type="catalytic activity">
    <reaction evidence="1">
        <text>a beta-lactam + H2O = a substituted beta-amino acid</text>
        <dbReference type="Rhea" id="RHEA:20401"/>
        <dbReference type="ChEBI" id="CHEBI:15377"/>
        <dbReference type="ChEBI" id="CHEBI:35627"/>
        <dbReference type="ChEBI" id="CHEBI:140347"/>
        <dbReference type="EC" id="3.5.2.6"/>
    </reaction>
</comment>
<dbReference type="PANTHER" id="PTHR35333">
    <property type="entry name" value="BETA-LACTAMASE"/>
    <property type="match status" value="1"/>
</dbReference>
<comment type="caution">
    <text evidence="6">The sequence shown here is derived from an EMBL/GenBank/DDBJ whole genome shotgun (WGS) entry which is preliminary data.</text>
</comment>
<evidence type="ECO:0000256" key="3">
    <source>
        <dbReference type="ARBA" id="ARBA00012865"/>
    </source>
</evidence>
<evidence type="ECO:0000259" key="5">
    <source>
        <dbReference type="Pfam" id="PF13354"/>
    </source>
</evidence>
<evidence type="ECO:0000313" key="7">
    <source>
        <dbReference type="Proteomes" id="UP001597237"/>
    </source>
</evidence>
<dbReference type="NCBIfam" id="NF033103">
    <property type="entry name" value="bla_class_A"/>
    <property type="match status" value="1"/>
</dbReference>
<accession>A0ABW4MXA1</accession>
<protein>
    <recommendedName>
        <fullName evidence="3">beta-lactamase</fullName>
        <ecNumber evidence="3">3.5.2.6</ecNumber>
    </recommendedName>
</protein>
<dbReference type="PANTHER" id="PTHR35333:SF3">
    <property type="entry name" value="BETA-LACTAMASE-TYPE TRANSPEPTIDASE FOLD CONTAINING PROTEIN"/>
    <property type="match status" value="1"/>
</dbReference>
<dbReference type="InterPro" id="IPR012338">
    <property type="entry name" value="Beta-lactam/transpept-like"/>
</dbReference>
<dbReference type="RefSeq" id="WP_377280693.1">
    <property type="nucleotide sequence ID" value="NZ_JBHRSI010000001.1"/>
</dbReference>
<evidence type="ECO:0000313" key="6">
    <source>
        <dbReference type="EMBL" id="MFD1782246.1"/>
    </source>
</evidence>
<proteinExistence type="inferred from homology"/>
<keyword evidence="4" id="KW-0732">Signal</keyword>
<organism evidence="6 7">
    <name type="scientific">Phenylobacterium terrae</name>
    <dbReference type="NCBI Taxonomy" id="2665495"/>
    <lineage>
        <taxon>Bacteria</taxon>
        <taxon>Pseudomonadati</taxon>
        <taxon>Pseudomonadota</taxon>
        <taxon>Alphaproteobacteria</taxon>
        <taxon>Caulobacterales</taxon>
        <taxon>Caulobacteraceae</taxon>
        <taxon>Phenylobacterium</taxon>
    </lineage>
</organism>
<evidence type="ECO:0000256" key="1">
    <source>
        <dbReference type="ARBA" id="ARBA00001526"/>
    </source>
</evidence>
<dbReference type="Proteomes" id="UP001597237">
    <property type="component" value="Unassembled WGS sequence"/>
</dbReference>
<dbReference type="InterPro" id="IPR045155">
    <property type="entry name" value="Beta-lactam_cat"/>
</dbReference>
<dbReference type="EC" id="3.5.2.6" evidence="3"/>
<evidence type="ECO:0000256" key="2">
    <source>
        <dbReference type="ARBA" id="ARBA00009009"/>
    </source>
</evidence>
<reference evidence="7" key="1">
    <citation type="journal article" date="2019" name="Int. J. Syst. Evol. Microbiol.">
        <title>The Global Catalogue of Microorganisms (GCM) 10K type strain sequencing project: providing services to taxonomists for standard genome sequencing and annotation.</title>
        <authorList>
            <consortium name="The Broad Institute Genomics Platform"/>
            <consortium name="The Broad Institute Genome Sequencing Center for Infectious Disease"/>
            <person name="Wu L."/>
            <person name="Ma J."/>
        </authorList>
    </citation>
    <scope>NUCLEOTIDE SEQUENCE [LARGE SCALE GENOMIC DNA]</scope>
    <source>
        <strain evidence="7">DFY28</strain>
    </source>
</reference>
<dbReference type="EMBL" id="JBHUEY010000001">
    <property type="protein sequence ID" value="MFD1782246.1"/>
    <property type="molecule type" value="Genomic_DNA"/>
</dbReference>
<name>A0ABW4MXA1_9CAUL</name>
<keyword evidence="7" id="KW-1185">Reference proteome</keyword>
<feature type="chain" id="PRO_5045143599" description="beta-lactamase" evidence="4">
    <location>
        <begin position="22"/>
        <end position="285"/>
    </location>
</feature>
<dbReference type="GO" id="GO:0008800">
    <property type="term" value="F:beta-lactamase activity"/>
    <property type="evidence" value="ECO:0007669"/>
    <property type="project" value="UniProtKB-EC"/>
</dbReference>